<name>A0A5N7MFM1_9HYPH</name>
<dbReference type="SUPFAM" id="SSF55729">
    <property type="entry name" value="Acyl-CoA N-acyltransferases (Nat)"/>
    <property type="match status" value="1"/>
</dbReference>
<proteinExistence type="predicted"/>
<dbReference type="GO" id="GO:0016747">
    <property type="term" value="F:acyltransferase activity, transferring groups other than amino-acyl groups"/>
    <property type="evidence" value="ECO:0007669"/>
    <property type="project" value="InterPro"/>
</dbReference>
<keyword evidence="1 4" id="KW-0808">Transferase</keyword>
<comment type="caution">
    <text evidence="4">The sequence shown here is derived from an EMBL/GenBank/DDBJ whole genome shotgun (WGS) entry which is preliminary data.</text>
</comment>
<dbReference type="PROSITE" id="PS51186">
    <property type="entry name" value="GNAT"/>
    <property type="match status" value="1"/>
</dbReference>
<gene>
    <name evidence="4" type="ORF">FS320_11395</name>
</gene>
<evidence type="ECO:0000313" key="4">
    <source>
        <dbReference type="EMBL" id="MPR25812.1"/>
    </source>
</evidence>
<dbReference type="Gene3D" id="3.40.630.30">
    <property type="match status" value="1"/>
</dbReference>
<dbReference type="OrthoDB" id="9775595at2"/>
<evidence type="ECO:0000256" key="1">
    <source>
        <dbReference type="ARBA" id="ARBA00022679"/>
    </source>
</evidence>
<evidence type="ECO:0000313" key="5">
    <source>
        <dbReference type="Proteomes" id="UP000403266"/>
    </source>
</evidence>
<protein>
    <submittedName>
        <fullName evidence="4">GNAT family N-acetyltransferase</fullName>
    </submittedName>
</protein>
<feature type="domain" description="N-acetyltransferase" evidence="3">
    <location>
        <begin position="119"/>
        <end position="257"/>
    </location>
</feature>
<evidence type="ECO:0000256" key="2">
    <source>
        <dbReference type="ARBA" id="ARBA00023315"/>
    </source>
</evidence>
<dbReference type="Pfam" id="PF24553">
    <property type="entry name" value="Rv0428c_C"/>
    <property type="match status" value="1"/>
</dbReference>
<dbReference type="CDD" id="cd04301">
    <property type="entry name" value="NAT_SF"/>
    <property type="match status" value="1"/>
</dbReference>
<dbReference type="InterPro" id="IPR050680">
    <property type="entry name" value="YpeA/RimI_acetyltransf"/>
</dbReference>
<dbReference type="AlphaFoldDB" id="A0A5N7MFM1"/>
<dbReference type="EMBL" id="VOSK01000032">
    <property type="protein sequence ID" value="MPR25812.1"/>
    <property type="molecule type" value="Genomic_DNA"/>
</dbReference>
<sequence length="257" mass="28226">MNATHHLAGRVEEASLNGWPALRDVFFDGWLIRLADGYTRRTNSVNLLFPGMLPLDRKIRYCEAVYAAQGLPTIFCISSSADPALDRLLDERGYNPAEDESCVLLMDFAETPPQSVPGAVLEEVLPGELWLASLAQLHGQNDHARRTHRRILENLAVPAVFAAAPLDDGSPAALAYGAVHDGIVCVNSVVTHPDFRRQGQARKAVAAVLSWAQELRGATGACLSVVAENAPARALYESMGFTREMYRYHYRRRSAPT</sequence>
<reference evidence="4 5" key="1">
    <citation type="journal article" date="2019" name="Syst. Appl. Microbiol.">
        <title>Microvirga tunisiensis sp. nov., a root nodule symbiotic bacterium isolated from Lupinus micranthus and L. luteus grown in Northern Tunisia.</title>
        <authorList>
            <person name="Msaddak A."/>
            <person name="Rejili M."/>
            <person name="Duran D."/>
            <person name="Mars M."/>
            <person name="Palacios J.M."/>
            <person name="Ruiz-Argueso T."/>
            <person name="Rey L."/>
            <person name="Imperial J."/>
        </authorList>
    </citation>
    <scope>NUCLEOTIDE SEQUENCE [LARGE SCALE GENOMIC DNA]</scope>
    <source>
        <strain evidence="4 5">Lmie10</strain>
    </source>
</reference>
<dbReference type="InterPro" id="IPR016181">
    <property type="entry name" value="Acyl_CoA_acyltransferase"/>
</dbReference>
<dbReference type="InterPro" id="IPR056935">
    <property type="entry name" value="Rv0428c-like_C"/>
</dbReference>
<organism evidence="4 5">
    <name type="scientific">Microvirga tunisiensis</name>
    <dbReference type="NCBI Taxonomy" id="2108360"/>
    <lineage>
        <taxon>Bacteria</taxon>
        <taxon>Pseudomonadati</taxon>
        <taxon>Pseudomonadota</taxon>
        <taxon>Alphaproteobacteria</taxon>
        <taxon>Hyphomicrobiales</taxon>
        <taxon>Methylobacteriaceae</taxon>
        <taxon>Microvirga</taxon>
    </lineage>
</organism>
<keyword evidence="5" id="KW-1185">Reference proteome</keyword>
<evidence type="ECO:0000259" key="3">
    <source>
        <dbReference type="PROSITE" id="PS51186"/>
    </source>
</evidence>
<dbReference type="PANTHER" id="PTHR43420">
    <property type="entry name" value="ACETYLTRANSFERASE"/>
    <property type="match status" value="1"/>
</dbReference>
<dbReference type="Proteomes" id="UP000403266">
    <property type="component" value="Unassembled WGS sequence"/>
</dbReference>
<accession>A0A5N7MFM1</accession>
<dbReference type="PANTHER" id="PTHR43420:SF44">
    <property type="entry name" value="ACETYLTRANSFERASE YPEA"/>
    <property type="match status" value="1"/>
</dbReference>
<dbReference type="RefSeq" id="WP_152711569.1">
    <property type="nucleotide sequence ID" value="NZ_VOSJ01000038.1"/>
</dbReference>
<dbReference type="InterPro" id="IPR000182">
    <property type="entry name" value="GNAT_dom"/>
</dbReference>
<keyword evidence="2" id="KW-0012">Acyltransferase</keyword>